<evidence type="ECO:0000313" key="2">
    <source>
        <dbReference type="Proteomes" id="UP001499989"/>
    </source>
</evidence>
<name>A0ABN3TCP9_9ACTN</name>
<proteinExistence type="predicted"/>
<accession>A0ABN3TCP9</accession>
<reference evidence="1 2" key="1">
    <citation type="journal article" date="2019" name="Int. J. Syst. Evol. Microbiol.">
        <title>The Global Catalogue of Microorganisms (GCM) 10K type strain sequencing project: providing services to taxonomists for standard genome sequencing and annotation.</title>
        <authorList>
            <consortium name="The Broad Institute Genomics Platform"/>
            <consortium name="The Broad Institute Genome Sequencing Center for Infectious Disease"/>
            <person name="Wu L."/>
            <person name="Ma J."/>
        </authorList>
    </citation>
    <scope>NUCLEOTIDE SEQUENCE [LARGE SCALE GENOMIC DNA]</scope>
    <source>
        <strain evidence="1 2">JCM 4531</strain>
    </source>
</reference>
<dbReference type="Proteomes" id="UP001499989">
    <property type="component" value="Unassembled WGS sequence"/>
</dbReference>
<evidence type="ECO:0000313" key="1">
    <source>
        <dbReference type="EMBL" id="GAA2698282.1"/>
    </source>
</evidence>
<dbReference type="EMBL" id="BAAASK010000027">
    <property type="protein sequence ID" value="GAA2698282.1"/>
    <property type="molecule type" value="Genomic_DNA"/>
</dbReference>
<protein>
    <submittedName>
        <fullName evidence="1">Uncharacterized protein</fullName>
    </submittedName>
</protein>
<gene>
    <name evidence="1" type="ORF">GCM10010310_63650</name>
</gene>
<dbReference type="RefSeq" id="WP_037667012.1">
    <property type="nucleotide sequence ID" value="NZ_BAAASK010000027.1"/>
</dbReference>
<comment type="caution">
    <text evidence="1">The sequence shown here is derived from an EMBL/GenBank/DDBJ whole genome shotgun (WGS) entry which is preliminary data.</text>
</comment>
<dbReference type="GeneID" id="91389237"/>
<keyword evidence="2" id="KW-1185">Reference proteome</keyword>
<organism evidence="1 2">
    <name type="scientific">Streptomyces violaceolatus</name>
    <dbReference type="NCBI Taxonomy" id="67378"/>
    <lineage>
        <taxon>Bacteria</taxon>
        <taxon>Bacillati</taxon>
        <taxon>Actinomycetota</taxon>
        <taxon>Actinomycetes</taxon>
        <taxon>Kitasatosporales</taxon>
        <taxon>Streptomycetaceae</taxon>
        <taxon>Streptomyces</taxon>
        <taxon>Streptomyces violaceoruber group</taxon>
    </lineage>
</organism>
<sequence>MLSRLRDLADQQLRSRPAEYDRVFGDLLALAGQYHWSAALENFADDFYTVACPHCGAEVTIAIGDYGFYSAIRDWDRGDVERRELLPTQVEELPDPGRWMHATAVRDRQQRIAEGIRYLFGRAECPTCASVFSVADAYTSANLPPALETA</sequence>